<protein>
    <submittedName>
        <fullName evidence="1">Uncharacterized protein</fullName>
    </submittedName>
</protein>
<reference evidence="2" key="3">
    <citation type="submission" date="2024-03" db="EMBL/GenBank/DDBJ databases">
        <authorList>
            <person name="Sun Q."/>
            <person name="Sedlacek I."/>
        </authorList>
    </citation>
    <scope>NUCLEOTIDE SEQUENCE</scope>
    <source>
        <strain evidence="2">CCM 8635</strain>
    </source>
</reference>
<dbReference type="Proteomes" id="UP000652691">
    <property type="component" value="Unassembled WGS sequence"/>
</dbReference>
<organism evidence="1 3">
    <name type="scientific">Acinetobacter courvalinii</name>
    <dbReference type="NCBI Taxonomy" id="280147"/>
    <lineage>
        <taxon>Bacteria</taxon>
        <taxon>Pseudomonadati</taxon>
        <taxon>Pseudomonadota</taxon>
        <taxon>Gammaproteobacteria</taxon>
        <taxon>Moraxellales</taxon>
        <taxon>Moraxellaceae</taxon>
        <taxon>Acinetobacter</taxon>
    </lineage>
</organism>
<comment type="caution">
    <text evidence="1">The sequence shown here is derived from an EMBL/GenBank/DDBJ whole genome shotgun (WGS) entry which is preliminary data.</text>
</comment>
<accession>N9R066</accession>
<dbReference type="AlphaFoldDB" id="N9R066"/>
<dbReference type="GeneID" id="80106251"/>
<reference evidence="1 3" key="1">
    <citation type="submission" date="2013-02" db="EMBL/GenBank/DDBJ databases">
        <title>The Genome Sequence of Acinetobacter sp. NIPH 3623.</title>
        <authorList>
            <consortium name="The Broad Institute Genome Sequencing Platform"/>
            <consortium name="The Broad Institute Genome Sequencing Center for Infectious Disease"/>
            <person name="Cerqueira G."/>
            <person name="Feldgarden M."/>
            <person name="Courvalin P."/>
            <person name="Perichon B."/>
            <person name="Grillot-Courvalin C."/>
            <person name="Clermont D."/>
            <person name="Rocha E."/>
            <person name="Yoon E.-J."/>
            <person name="Nemec A."/>
            <person name="Walker B."/>
            <person name="Young S.K."/>
            <person name="Zeng Q."/>
            <person name="Gargeya S."/>
            <person name="Fitzgerald M."/>
            <person name="Haas B."/>
            <person name="Abouelleil A."/>
            <person name="Alvarado L."/>
            <person name="Arachchi H.M."/>
            <person name="Berlin A.M."/>
            <person name="Chapman S.B."/>
            <person name="Dewar J."/>
            <person name="Goldberg J."/>
            <person name="Griggs A."/>
            <person name="Gujja S."/>
            <person name="Hansen M."/>
            <person name="Howarth C."/>
            <person name="Imamovic A."/>
            <person name="Larimer J."/>
            <person name="McCowan C."/>
            <person name="Murphy C."/>
            <person name="Neiman D."/>
            <person name="Pearson M."/>
            <person name="Priest M."/>
            <person name="Roberts A."/>
            <person name="Saif S."/>
            <person name="Shea T."/>
            <person name="Sisk P."/>
            <person name="Sykes S."/>
            <person name="Wortman J."/>
            <person name="Nusbaum C."/>
            <person name="Birren B."/>
        </authorList>
    </citation>
    <scope>NUCLEOTIDE SEQUENCE [LARGE SCALE GENOMIC DNA]</scope>
    <source>
        <strain evidence="1 3">NIPH 3623</strain>
    </source>
</reference>
<dbReference type="EMBL" id="BMDA01000003">
    <property type="protein sequence ID" value="GGH39592.1"/>
    <property type="molecule type" value="Genomic_DNA"/>
</dbReference>
<reference evidence="2 4" key="2">
    <citation type="journal article" date="2014" name="Int. J. Syst. Evol. Microbiol.">
        <title>Complete genome sequence of Corynebacterium casei LMG S-19264T (=DSM 44701T), isolated from a smear-ripened cheese.</title>
        <authorList>
            <consortium name="US DOE Joint Genome Institute (JGI-PGF)"/>
            <person name="Walter F."/>
            <person name="Albersmeier A."/>
            <person name="Kalinowski J."/>
            <person name="Ruckert C."/>
        </authorList>
    </citation>
    <scope>NUCLEOTIDE SEQUENCE [LARGE SCALE GENOMIC DNA]</scope>
    <source>
        <strain evidence="2 4">CCM 8635</strain>
    </source>
</reference>
<dbReference type="EMBL" id="APSA01000018">
    <property type="protein sequence ID" value="ENX35716.1"/>
    <property type="molecule type" value="Genomic_DNA"/>
</dbReference>
<evidence type="ECO:0000313" key="3">
    <source>
        <dbReference type="Proteomes" id="UP000013200"/>
    </source>
</evidence>
<keyword evidence="3" id="KW-1185">Reference proteome</keyword>
<evidence type="ECO:0000313" key="2">
    <source>
        <dbReference type="EMBL" id="GGH39592.1"/>
    </source>
</evidence>
<sequence length="165" mass="18479">MKREKFEYESMMLNIFNSLDKFGLTVQNRLVSIQFSNSALAQQFLGRFKLVVVLFLLLSGCSNINNDIFLTKEIPAAKVGSPYYAEIKMKEYAVIEDTFLVVTNIDQNGGLIVSSGHGVNESAPHAMTKIEGTPMKSGIYKINISGTIREGLKDFNQDFVLRVEE</sequence>
<dbReference type="HOGENOM" id="CLU_142674_0_0_6"/>
<evidence type="ECO:0000313" key="4">
    <source>
        <dbReference type="Proteomes" id="UP000652691"/>
    </source>
</evidence>
<gene>
    <name evidence="1" type="ORF">F888_03549</name>
    <name evidence="2" type="ORF">GCM10007354_25510</name>
</gene>
<dbReference type="Proteomes" id="UP000013200">
    <property type="component" value="Unassembled WGS sequence"/>
</dbReference>
<dbReference type="RefSeq" id="WP_005288951.1">
    <property type="nucleotide sequence ID" value="NZ_BMDA01000003.1"/>
</dbReference>
<evidence type="ECO:0000313" key="1">
    <source>
        <dbReference type="EMBL" id="ENX35716.1"/>
    </source>
</evidence>
<name>N9R066_9GAMM</name>
<proteinExistence type="predicted"/>